<name>A0A0F9G7X2_9ZZZZ</name>
<evidence type="ECO:0000313" key="1">
    <source>
        <dbReference type="EMBL" id="KKL95004.1"/>
    </source>
</evidence>
<organism evidence="1">
    <name type="scientific">marine sediment metagenome</name>
    <dbReference type="NCBI Taxonomy" id="412755"/>
    <lineage>
        <taxon>unclassified sequences</taxon>
        <taxon>metagenomes</taxon>
        <taxon>ecological metagenomes</taxon>
    </lineage>
</organism>
<accession>A0A0F9G7X2</accession>
<sequence length="42" mass="4860">MLPLPALSKRTLKEVVDFESAYNIGIFFHNGMAWLDFEVQKC</sequence>
<proteinExistence type="predicted"/>
<comment type="caution">
    <text evidence="1">The sequence shown here is derived from an EMBL/GenBank/DDBJ whole genome shotgun (WGS) entry which is preliminary data.</text>
</comment>
<dbReference type="EMBL" id="LAZR01018787">
    <property type="protein sequence ID" value="KKL95004.1"/>
    <property type="molecule type" value="Genomic_DNA"/>
</dbReference>
<reference evidence="1" key="1">
    <citation type="journal article" date="2015" name="Nature">
        <title>Complex archaea that bridge the gap between prokaryotes and eukaryotes.</title>
        <authorList>
            <person name="Spang A."/>
            <person name="Saw J.H."/>
            <person name="Jorgensen S.L."/>
            <person name="Zaremba-Niedzwiedzka K."/>
            <person name="Martijn J."/>
            <person name="Lind A.E."/>
            <person name="van Eijk R."/>
            <person name="Schleper C."/>
            <person name="Guy L."/>
            <person name="Ettema T.J."/>
        </authorList>
    </citation>
    <scope>NUCLEOTIDE SEQUENCE</scope>
</reference>
<gene>
    <name evidence="1" type="ORF">LCGC14_1858960</name>
</gene>
<protein>
    <submittedName>
        <fullName evidence="1">Uncharacterized protein</fullName>
    </submittedName>
</protein>
<dbReference type="AlphaFoldDB" id="A0A0F9G7X2"/>